<evidence type="ECO:0000313" key="3">
    <source>
        <dbReference type="Proteomes" id="UP000759273"/>
    </source>
</evidence>
<dbReference type="InterPro" id="IPR041682">
    <property type="entry name" value="AAA_14"/>
</dbReference>
<evidence type="ECO:0000313" key="2">
    <source>
        <dbReference type="EMBL" id="MBS5333797.1"/>
    </source>
</evidence>
<dbReference type="PANTHER" id="PTHR33295">
    <property type="entry name" value="ATPASE"/>
    <property type="match status" value="1"/>
</dbReference>
<evidence type="ECO:0000259" key="1">
    <source>
        <dbReference type="Pfam" id="PF13173"/>
    </source>
</evidence>
<feature type="domain" description="AAA" evidence="1">
    <location>
        <begin position="20"/>
        <end position="149"/>
    </location>
</feature>
<comment type="caution">
    <text evidence="2">The sequence shown here is derived from an EMBL/GenBank/DDBJ whole genome shotgun (WGS) entry which is preliminary data.</text>
</comment>
<dbReference type="PANTHER" id="PTHR33295:SF20">
    <property type="entry name" value="ATPASE"/>
    <property type="match status" value="1"/>
</dbReference>
<gene>
    <name evidence="2" type="ORF">KHY36_14905</name>
</gene>
<reference evidence="2" key="1">
    <citation type="submission" date="2021-02" db="EMBL/GenBank/DDBJ databases">
        <title>Infant gut strain persistence is associated with maternal origin, phylogeny, and functional potential including surface adhesion and iron acquisition.</title>
        <authorList>
            <person name="Lou Y.C."/>
        </authorList>
    </citation>
    <scope>NUCLEOTIDE SEQUENCE</scope>
    <source>
        <strain evidence="2">L3_101_000M1_dasL3_101_000M1_concoct_87</strain>
    </source>
</reference>
<name>A0A943DC51_9FIRM</name>
<organism evidence="2 3">
    <name type="scientific">Subdoligranulum variabile</name>
    <dbReference type="NCBI Taxonomy" id="214851"/>
    <lineage>
        <taxon>Bacteria</taxon>
        <taxon>Bacillati</taxon>
        <taxon>Bacillota</taxon>
        <taxon>Clostridia</taxon>
        <taxon>Eubacteriales</taxon>
        <taxon>Oscillospiraceae</taxon>
        <taxon>Subdoligranulum</taxon>
    </lineage>
</organism>
<dbReference type="Proteomes" id="UP000759273">
    <property type="component" value="Unassembled WGS sequence"/>
</dbReference>
<dbReference type="SUPFAM" id="SSF52540">
    <property type="entry name" value="P-loop containing nucleoside triphosphate hydrolases"/>
    <property type="match status" value="1"/>
</dbReference>
<proteinExistence type="predicted"/>
<dbReference type="AlphaFoldDB" id="A0A943DC51"/>
<dbReference type="EMBL" id="JAGZGG010000062">
    <property type="protein sequence ID" value="MBS5333797.1"/>
    <property type="molecule type" value="Genomic_DNA"/>
</dbReference>
<accession>A0A943DC51</accession>
<dbReference type="InterPro" id="IPR027417">
    <property type="entry name" value="P-loop_NTPase"/>
</dbReference>
<feature type="non-terminal residue" evidence="2">
    <location>
        <position position="160"/>
    </location>
</feature>
<protein>
    <submittedName>
        <fullName evidence="2">DUF507 family protein</fullName>
    </submittedName>
</protein>
<dbReference type="Pfam" id="PF13173">
    <property type="entry name" value="AAA_14"/>
    <property type="match status" value="1"/>
</dbReference>
<sequence>MINRPLYVDKIMAYTDTPFVKVLTGVHRCGKSTILKMIMEKLQQEHGIPAERIVSMRFDSMDYEDMTEKDMFKAVKEKLNPTGRTYLFLDEVQEIEGWEKVVNSLATDYDVDLYVTGSNSRMMSSEIATYLTGRYVFFRIYTLSFQEYLEFKKQYTQVKD</sequence>